<evidence type="ECO:0000256" key="1">
    <source>
        <dbReference type="ARBA" id="ARBA00005843"/>
    </source>
</evidence>
<dbReference type="SMART" id="SM00220">
    <property type="entry name" value="S_TKc"/>
    <property type="match status" value="2"/>
</dbReference>
<organism evidence="7 8">
    <name type="scientific">Thraustotheca clavata</name>
    <dbReference type="NCBI Taxonomy" id="74557"/>
    <lineage>
        <taxon>Eukaryota</taxon>
        <taxon>Sar</taxon>
        <taxon>Stramenopiles</taxon>
        <taxon>Oomycota</taxon>
        <taxon>Saprolegniomycetes</taxon>
        <taxon>Saprolegniales</taxon>
        <taxon>Achlyaceae</taxon>
        <taxon>Thraustotheca</taxon>
    </lineage>
</organism>
<dbReference type="SUPFAM" id="SSF56112">
    <property type="entry name" value="Protein kinase-like (PK-like)"/>
    <property type="match status" value="2"/>
</dbReference>
<proteinExistence type="inferred from homology"/>
<dbReference type="Gene3D" id="3.40.50.10140">
    <property type="entry name" value="Toll/interleukin-1 receptor homology (TIR) domain"/>
    <property type="match status" value="1"/>
</dbReference>
<feature type="binding site" evidence="4">
    <location>
        <position position="247"/>
    </location>
    <ligand>
        <name>ATP</name>
        <dbReference type="ChEBI" id="CHEBI:30616"/>
    </ligand>
</feature>
<evidence type="ECO:0000313" key="7">
    <source>
        <dbReference type="EMBL" id="OQS03538.1"/>
    </source>
</evidence>
<dbReference type="SMART" id="SM00454">
    <property type="entry name" value="SAM"/>
    <property type="match status" value="1"/>
</dbReference>
<dbReference type="Pfam" id="PF13676">
    <property type="entry name" value="TIR_2"/>
    <property type="match status" value="1"/>
</dbReference>
<feature type="binding site" evidence="4">
    <location>
        <position position="1166"/>
    </location>
    <ligand>
        <name>ATP</name>
        <dbReference type="ChEBI" id="CHEBI:30616"/>
    </ligand>
</feature>
<accession>A0A1V9ZZU6</accession>
<dbReference type="InterPro" id="IPR000157">
    <property type="entry name" value="TIR_dom"/>
</dbReference>
<evidence type="ECO:0000259" key="5">
    <source>
        <dbReference type="PROSITE" id="PS50011"/>
    </source>
</evidence>
<feature type="domain" description="Protein kinase" evidence="5">
    <location>
        <begin position="220"/>
        <end position="473"/>
    </location>
</feature>
<dbReference type="PROSITE" id="PS50105">
    <property type="entry name" value="SAM_DOMAIN"/>
    <property type="match status" value="1"/>
</dbReference>
<keyword evidence="3 4" id="KW-0067">ATP-binding</keyword>
<dbReference type="PROSITE" id="PS50231">
    <property type="entry name" value="RICIN_B_LECTIN"/>
    <property type="match status" value="1"/>
</dbReference>
<dbReference type="InterPro" id="IPR008271">
    <property type="entry name" value="Ser/Thr_kinase_AS"/>
</dbReference>
<sequence>MSKQQVAPLCGTPVLLQSNLMPSKCICVRNSIGAVCHLWDRSERDGFVQEWIYDGKLIRSATDPSKCIQLKSGKGQNGDPCQLGHIKPGDYPAQEWVIEDNLIKSVKFPSKCIHLEGLAPRRENGTICHLWDNMKGSFPAQEWTPVRHSLLHLAVKENHSDIVDLLLHSPRINISVVNKKNCTPLVLAVKLKQRRIVTQIYTFASRSTPSIFRPATDFNIDHSQLLGGGAYGCVFKGTINNEEVAIKVPKTDAKEILIPEISNVIRCCSPYIIDVVAACRDKNNPLLAMQLMDCGDLRSYLKAKKNGKQTKLNVTSLEVAWVVANAIADLHHNSLLHRDIKSANVLLSTKHFIKLGDFGSSREHDPTTMTNVGTPYWIAPEVLRGDRYSYPADIYSFGVLLTELDTMSVPYSHLKLNGFAIIDKIKDGFLRPSLSSSCDLWLKELSENVNDGQTFDKAQCRAICGELFDDALWAQHSCKDTGTISSEKLQMILSSLTDVFLTHDWGTDGTNHRNVSVINRLLRDKGITTWFDEEKMEGNIKKKMISGIENARCIVVFVTQRYMDKVGGDNGEDNCQLEFNYASMKKTNAKMISVLMDPTIKNTRDWTGPVGMTLGGTLYIDFSSAIGNPELLEARMEELLEKLNSIIGKPLQQRYTQVATQNTVPLELLSKEQVSTLLTSLEYSNYCEVFLKNEINGSALNGLTSSDEVKELGITISVKAKAFYDKVLDFKEKGVPKHLLKSTEAAKPKQENHVEQHVDYTPKHADGDSSFSNKPCMIVSGKSSAHCMQLQSGNGGTYNGDRCQLYEITPKPLIGQVWVYDGKLIKLYSDPSKCIHLQSGTGSSSNGDVCHLWDVQYGHYPAQEWIVDGNLIKSAKVPSKCIHLQSGDGGLYNGDQCHLWDIQSGHYPAQEWIFRPISSQACRIDMSHFPGYCIHLRSGHLPTGNGDICHVWTTQHGSYPAQEWIYDGKFIKSAKDTNRCIHLQSGTGPTYNGDKIQLWDIQPGHYPAQEWIIRGKLIISEKDHSKCLHIKNGSNGPFDGDTCHLWDIQPGTYSGQEWTFNREGNNLLHQAVDASQDIIVDILLHTPGINASLCNNKYETPLTLAIKQGKRRLASYIHAFSRPSMAAFDAPESTITITDLSNPLGSGFYGIVYRGMVADNKVAIKKAHTRHKDTLLKEISIMITCSSPYIISVLAASRKIDEPMLALEYMDCGDLREYLNTKLEKKATMIDVTDFEVAWVLSNALADLHHNSILHRDLKSQNVLLSTNHYIKLGDLGIAREIELGTMTLIGTPLWTAPEVLRNDRYSYAADIYSFGVILTELNTLKTPYHHIAKSMMGYPLINKIKSGQEKPLLNDSCVGWLRDIAEKCLSFKPDQRPTAIDIVDKLRQVGFQNIESNYLDINSPSEDWHDISKCHIEMVRHPDFCIHLKGGDCPAYNDEVCHIWEKHATPYLPQEWIYDGKLIRSALDPTR</sequence>
<dbReference type="PROSITE" id="PS50011">
    <property type="entry name" value="PROTEIN_KINASE_DOM"/>
    <property type="match status" value="2"/>
</dbReference>
<dbReference type="InterPro" id="IPR013761">
    <property type="entry name" value="SAM/pointed_sf"/>
</dbReference>
<dbReference type="STRING" id="74557.A0A1V9ZZU6"/>
<dbReference type="Gene3D" id="2.80.10.50">
    <property type="match status" value="3"/>
</dbReference>
<dbReference type="InterPro" id="IPR036770">
    <property type="entry name" value="Ankyrin_rpt-contain_sf"/>
</dbReference>
<dbReference type="InterPro" id="IPR035897">
    <property type="entry name" value="Toll_tir_struct_dom_sf"/>
</dbReference>
<evidence type="ECO:0000256" key="3">
    <source>
        <dbReference type="ARBA" id="ARBA00022840"/>
    </source>
</evidence>
<dbReference type="InterPro" id="IPR051681">
    <property type="entry name" value="Ser/Thr_Kinases-Pseudokinases"/>
</dbReference>
<dbReference type="Gene3D" id="1.25.40.20">
    <property type="entry name" value="Ankyrin repeat-containing domain"/>
    <property type="match status" value="2"/>
</dbReference>
<dbReference type="PROSITE" id="PS00108">
    <property type="entry name" value="PROTEIN_KINASE_ST"/>
    <property type="match status" value="2"/>
</dbReference>
<gene>
    <name evidence="7" type="ORF">THRCLA_04144</name>
</gene>
<evidence type="ECO:0008006" key="9">
    <source>
        <dbReference type="Google" id="ProtNLM"/>
    </source>
</evidence>
<keyword evidence="2 4" id="KW-0547">Nucleotide-binding</keyword>
<dbReference type="PROSITE" id="PS00107">
    <property type="entry name" value="PROTEIN_KINASE_ATP"/>
    <property type="match status" value="2"/>
</dbReference>
<dbReference type="Gene3D" id="1.10.510.10">
    <property type="entry name" value="Transferase(Phosphotransferase) domain 1"/>
    <property type="match status" value="2"/>
</dbReference>
<dbReference type="GO" id="GO:0005524">
    <property type="term" value="F:ATP binding"/>
    <property type="evidence" value="ECO:0007669"/>
    <property type="project" value="UniProtKB-UniRule"/>
</dbReference>
<feature type="domain" description="Protein kinase" evidence="5">
    <location>
        <begin position="1138"/>
        <end position="1392"/>
    </location>
</feature>
<dbReference type="Pfam" id="PF00069">
    <property type="entry name" value="Pkinase"/>
    <property type="match status" value="2"/>
</dbReference>
<dbReference type="SUPFAM" id="SSF47769">
    <property type="entry name" value="SAM/Pointed domain"/>
    <property type="match status" value="1"/>
</dbReference>
<dbReference type="OrthoDB" id="62085at2759"/>
<dbReference type="InterPro" id="IPR017441">
    <property type="entry name" value="Protein_kinase_ATP_BS"/>
</dbReference>
<dbReference type="InterPro" id="IPR001660">
    <property type="entry name" value="SAM"/>
</dbReference>
<dbReference type="SUPFAM" id="SSF50370">
    <property type="entry name" value="Ricin B-like lectins"/>
    <property type="match status" value="4"/>
</dbReference>
<evidence type="ECO:0000256" key="4">
    <source>
        <dbReference type="PROSITE-ProRule" id="PRU10141"/>
    </source>
</evidence>
<feature type="domain" description="SAM" evidence="6">
    <location>
        <begin position="669"/>
        <end position="733"/>
    </location>
</feature>
<dbReference type="Proteomes" id="UP000243217">
    <property type="component" value="Unassembled WGS sequence"/>
</dbReference>
<evidence type="ECO:0000259" key="6">
    <source>
        <dbReference type="PROSITE" id="PS50105"/>
    </source>
</evidence>
<dbReference type="PANTHER" id="PTHR44329:SF214">
    <property type="entry name" value="PROTEIN KINASE DOMAIN-CONTAINING PROTEIN"/>
    <property type="match status" value="1"/>
</dbReference>
<keyword evidence="8" id="KW-1185">Reference proteome</keyword>
<dbReference type="InterPro" id="IPR035992">
    <property type="entry name" value="Ricin_B-like_lectins"/>
</dbReference>
<protein>
    <recommendedName>
        <fullName evidence="9">Kinase</fullName>
    </recommendedName>
</protein>
<dbReference type="GO" id="GO:0007165">
    <property type="term" value="P:signal transduction"/>
    <property type="evidence" value="ECO:0007669"/>
    <property type="project" value="InterPro"/>
</dbReference>
<dbReference type="SUPFAM" id="SSF48403">
    <property type="entry name" value="Ankyrin repeat"/>
    <property type="match status" value="2"/>
</dbReference>
<name>A0A1V9ZZU6_9STRA</name>
<dbReference type="InterPro" id="IPR002110">
    <property type="entry name" value="Ankyrin_rpt"/>
</dbReference>
<dbReference type="SUPFAM" id="SSF52200">
    <property type="entry name" value="Toll/Interleukin receptor TIR domain"/>
    <property type="match status" value="1"/>
</dbReference>
<dbReference type="GO" id="GO:0004674">
    <property type="term" value="F:protein serine/threonine kinase activity"/>
    <property type="evidence" value="ECO:0007669"/>
    <property type="project" value="TreeGrafter"/>
</dbReference>
<evidence type="ECO:0000256" key="2">
    <source>
        <dbReference type="ARBA" id="ARBA00022741"/>
    </source>
</evidence>
<dbReference type="InterPro" id="IPR011009">
    <property type="entry name" value="Kinase-like_dom_sf"/>
</dbReference>
<reference evidence="7 8" key="1">
    <citation type="journal article" date="2014" name="Genome Biol. Evol.">
        <title>The secreted proteins of Achlya hypogyna and Thraustotheca clavata identify the ancestral oomycete secretome and reveal gene acquisitions by horizontal gene transfer.</title>
        <authorList>
            <person name="Misner I."/>
            <person name="Blouin N."/>
            <person name="Leonard G."/>
            <person name="Richards T.A."/>
            <person name="Lane C.E."/>
        </authorList>
    </citation>
    <scope>NUCLEOTIDE SEQUENCE [LARGE SCALE GENOMIC DNA]</scope>
    <source>
        <strain evidence="7 8">ATCC 34112</strain>
    </source>
</reference>
<dbReference type="InterPro" id="IPR000719">
    <property type="entry name" value="Prot_kinase_dom"/>
</dbReference>
<dbReference type="Gene3D" id="1.10.150.50">
    <property type="entry name" value="Transcription Factor, Ets-1"/>
    <property type="match status" value="1"/>
</dbReference>
<evidence type="ECO:0000313" key="8">
    <source>
        <dbReference type="Proteomes" id="UP000243217"/>
    </source>
</evidence>
<dbReference type="PANTHER" id="PTHR44329">
    <property type="entry name" value="SERINE/THREONINE-PROTEIN KINASE TNNI3K-RELATED"/>
    <property type="match status" value="1"/>
</dbReference>
<dbReference type="SMART" id="SM00248">
    <property type="entry name" value="ANK"/>
    <property type="match status" value="3"/>
</dbReference>
<dbReference type="EMBL" id="JNBS01000852">
    <property type="protein sequence ID" value="OQS03538.1"/>
    <property type="molecule type" value="Genomic_DNA"/>
</dbReference>
<comment type="caution">
    <text evidence="7">The sequence shown here is derived from an EMBL/GenBank/DDBJ whole genome shotgun (WGS) entry which is preliminary data.</text>
</comment>
<dbReference type="Pfam" id="PF00023">
    <property type="entry name" value="Ank"/>
    <property type="match status" value="1"/>
</dbReference>
<dbReference type="Pfam" id="PF00536">
    <property type="entry name" value="SAM_1"/>
    <property type="match status" value="1"/>
</dbReference>
<feature type="non-terminal residue" evidence="7">
    <location>
        <position position="1472"/>
    </location>
</feature>
<comment type="similarity">
    <text evidence="1">Belongs to the protein kinase superfamily. TKL Ser/Thr protein kinase family.</text>
</comment>